<organism evidence="1 2">
    <name type="scientific">Steinernema carpocapsae</name>
    <name type="common">Entomopathogenic nematode</name>
    <dbReference type="NCBI Taxonomy" id="34508"/>
    <lineage>
        <taxon>Eukaryota</taxon>
        <taxon>Metazoa</taxon>
        <taxon>Ecdysozoa</taxon>
        <taxon>Nematoda</taxon>
        <taxon>Chromadorea</taxon>
        <taxon>Rhabditida</taxon>
        <taxon>Tylenchina</taxon>
        <taxon>Panagrolaimomorpha</taxon>
        <taxon>Strongyloidoidea</taxon>
        <taxon>Steinernematidae</taxon>
        <taxon>Steinernema</taxon>
    </lineage>
</organism>
<keyword evidence="2" id="KW-1185">Reference proteome</keyword>
<name>A0A4U5PHD9_STECR</name>
<proteinExistence type="predicted"/>
<reference evidence="1 2" key="1">
    <citation type="journal article" date="2015" name="Genome Biol.">
        <title>Comparative genomics of Steinernema reveals deeply conserved gene regulatory networks.</title>
        <authorList>
            <person name="Dillman A.R."/>
            <person name="Macchietto M."/>
            <person name="Porter C.F."/>
            <person name="Rogers A."/>
            <person name="Williams B."/>
            <person name="Antoshechkin I."/>
            <person name="Lee M.M."/>
            <person name="Goodwin Z."/>
            <person name="Lu X."/>
            <person name="Lewis E.E."/>
            <person name="Goodrich-Blair H."/>
            <person name="Stock S.P."/>
            <person name="Adams B.J."/>
            <person name="Sternberg P.W."/>
            <person name="Mortazavi A."/>
        </authorList>
    </citation>
    <scope>NUCLEOTIDE SEQUENCE [LARGE SCALE GENOMIC DNA]</scope>
    <source>
        <strain evidence="1 2">ALL</strain>
    </source>
</reference>
<dbReference type="OrthoDB" id="5803000at2759"/>
<dbReference type="AlphaFoldDB" id="A0A4U5PHD9"/>
<evidence type="ECO:0000313" key="1">
    <source>
        <dbReference type="EMBL" id="TKR95853.1"/>
    </source>
</evidence>
<protein>
    <submittedName>
        <fullName evidence="1">Uncharacterized protein</fullName>
    </submittedName>
</protein>
<comment type="caution">
    <text evidence="1">The sequence shown here is derived from an EMBL/GenBank/DDBJ whole genome shotgun (WGS) entry which is preliminary data.</text>
</comment>
<dbReference type="EMBL" id="AZBU02000002">
    <property type="protein sequence ID" value="TKR95853.1"/>
    <property type="molecule type" value="Genomic_DNA"/>
</dbReference>
<gene>
    <name evidence="1" type="ORF">L596_009966</name>
</gene>
<dbReference type="Proteomes" id="UP000298663">
    <property type="component" value="Unassembled WGS sequence"/>
</dbReference>
<evidence type="ECO:0000313" key="2">
    <source>
        <dbReference type="Proteomes" id="UP000298663"/>
    </source>
</evidence>
<reference evidence="1 2" key="2">
    <citation type="journal article" date="2019" name="G3 (Bethesda)">
        <title>Hybrid Assembly of the Genome of the Entomopathogenic Nematode Steinernema carpocapsae Identifies the X-Chromosome.</title>
        <authorList>
            <person name="Serra L."/>
            <person name="Macchietto M."/>
            <person name="Macias-Munoz A."/>
            <person name="McGill C.J."/>
            <person name="Rodriguez I.M."/>
            <person name="Rodriguez B."/>
            <person name="Murad R."/>
            <person name="Mortazavi A."/>
        </authorList>
    </citation>
    <scope>NUCLEOTIDE SEQUENCE [LARGE SCALE GENOMIC DNA]</scope>
    <source>
        <strain evidence="1 2">ALL</strain>
    </source>
</reference>
<accession>A0A4U5PHD9</accession>
<sequence length="177" mass="20563">MDMFALYTLLIVLAILFVTVRRRFVAGKDRGSAEEVTYAGRIKSHIKRRSYQRQSVDTEPLRAMTIEELTSLNRRQMHVTDRYWREIFRRFNNDLPPDNVNLSMLNSRNAITVLQEILPKTGLHAAEQFTIVGTDAKSNSDMHCEVIKYLRKRFTSCTEHQIDVDPDADCVTLVRTK</sequence>